<proteinExistence type="predicted"/>
<sequence length="46" mass="4782">MKHVSIAAIPGDGVGKEVVPEAIRVLKAISDVHGAVFHLSGFSVEL</sequence>
<protein>
    <submittedName>
        <fullName evidence="1">Uncharacterized protein</fullName>
    </submittedName>
</protein>
<dbReference type="EMBL" id="AP021906">
    <property type="protein sequence ID" value="BBP87219.1"/>
    <property type="molecule type" value="Genomic_DNA"/>
</dbReference>
<dbReference type="AlphaFoldDB" id="A0A5S9M5N2"/>
<reference evidence="1 2" key="1">
    <citation type="submission" date="2019-12" db="EMBL/GenBank/DDBJ databases">
        <title>Full genome sequence of a Bacillus safensis strain isolated from commercially available natto in Indonesia.</title>
        <authorList>
            <person name="Yoshida M."/>
            <person name="Uomi M."/>
            <person name="Waturangi D."/>
            <person name="Ekaputri J.J."/>
            <person name="Setiamarga D.H.E."/>
        </authorList>
    </citation>
    <scope>NUCLEOTIDE SEQUENCE [LARGE SCALE GENOMIC DNA]</scope>
    <source>
        <strain evidence="1 2">IDN1</strain>
    </source>
</reference>
<accession>A0A5S9M5N2</accession>
<dbReference type="Gene3D" id="3.40.718.10">
    <property type="entry name" value="Isopropylmalate Dehydrogenase"/>
    <property type="match status" value="1"/>
</dbReference>
<gene>
    <name evidence="1" type="ORF">BsIDN1_08370</name>
</gene>
<dbReference type="Proteomes" id="UP000464658">
    <property type="component" value="Chromosome"/>
</dbReference>
<organism evidence="1 2">
    <name type="scientific">Bacillus safensis</name>
    <dbReference type="NCBI Taxonomy" id="561879"/>
    <lineage>
        <taxon>Bacteria</taxon>
        <taxon>Bacillati</taxon>
        <taxon>Bacillota</taxon>
        <taxon>Bacilli</taxon>
        <taxon>Bacillales</taxon>
        <taxon>Bacillaceae</taxon>
        <taxon>Bacillus</taxon>
    </lineage>
</organism>
<evidence type="ECO:0000313" key="1">
    <source>
        <dbReference type="EMBL" id="BBP87219.1"/>
    </source>
</evidence>
<name>A0A5S9M5N2_BACIA</name>
<evidence type="ECO:0000313" key="2">
    <source>
        <dbReference type="Proteomes" id="UP000464658"/>
    </source>
</evidence>
<dbReference type="SUPFAM" id="SSF53659">
    <property type="entry name" value="Isocitrate/Isopropylmalate dehydrogenase-like"/>
    <property type="match status" value="1"/>
</dbReference>